<evidence type="ECO:0000256" key="1">
    <source>
        <dbReference type="SAM" id="MobiDB-lite"/>
    </source>
</evidence>
<dbReference type="EMBL" id="KI925456">
    <property type="protein sequence ID" value="ETW84619.1"/>
    <property type="molecule type" value="Genomic_DNA"/>
</dbReference>
<dbReference type="AlphaFoldDB" id="W4KFW6"/>
<feature type="region of interest" description="Disordered" evidence="1">
    <location>
        <begin position="52"/>
        <end position="77"/>
    </location>
</feature>
<reference evidence="2 3" key="1">
    <citation type="journal article" date="2012" name="New Phytol.">
        <title>Insight into trade-off between wood decay and parasitism from the genome of a fungal forest pathogen.</title>
        <authorList>
            <person name="Olson A."/>
            <person name="Aerts A."/>
            <person name="Asiegbu F."/>
            <person name="Belbahri L."/>
            <person name="Bouzid O."/>
            <person name="Broberg A."/>
            <person name="Canback B."/>
            <person name="Coutinho P.M."/>
            <person name="Cullen D."/>
            <person name="Dalman K."/>
            <person name="Deflorio G."/>
            <person name="van Diepen L.T."/>
            <person name="Dunand C."/>
            <person name="Duplessis S."/>
            <person name="Durling M."/>
            <person name="Gonthier P."/>
            <person name="Grimwood J."/>
            <person name="Fossdal C.G."/>
            <person name="Hansson D."/>
            <person name="Henrissat B."/>
            <person name="Hietala A."/>
            <person name="Himmelstrand K."/>
            <person name="Hoffmeister D."/>
            <person name="Hogberg N."/>
            <person name="James T.Y."/>
            <person name="Karlsson M."/>
            <person name="Kohler A."/>
            <person name="Kues U."/>
            <person name="Lee Y.H."/>
            <person name="Lin Y.C."/>
            <person name="Lind M."/>
            <person name="Lindquist E."/>
            <person name="Lombard V."/>
            <person name="Lucas S."/>
            <person name="Lunden K."/>
            <person name="Morin E."/>
            <person name="Murat C."/>
            <person name="Park J."/>
            <person name="Raffaello T."/>
            <person name="Rouze P."/>
            <person name="Salamov A."/>
            <person name="Schmutz J."/>
            <person name="Solheim H."/>
            <person name="Stahlberg J."/>
            <person name="Velez H."/>
            <person name="de Vries R.P."/>
            <person name="Wiebenga A."/>
            <person name="Woodward S."/>
            <person name="Yakovlev I."/>
            <person name="Garbelotto M."/>
            <person name="Martin F."/>
            <person name="Grigoriev I.V."/>
            <person name="Stenlid J."/>
        </authorList>
    </citation>
    <scope>NUCLEOTIDE SEQUENCE [LARGE SCALE GENOMIC DNA]</scope>
    <source>
        <strain evidence="2 3">TC 32-1</strain>
    </source>
</reference>
<dbReference type="HOGENOM" id="CLU_2638353_0_0_1"/>
<accession>W4KFW6</accession>
<name>W4KFW6_HETIT</name>
<sequence>MSRRVAALLEPRLTVLSPLPSCSRPFSMRLPPSAWKRPTAIPLPSLLKTLKTGRSSSSPVTLACPPSSATTSRPSGY</sequence>
<evidence type="ECO:0000313" key="3">
    <source>
        <dbReference type="Proteomes" id="UP000030671"/>
    </source>
</evidence>
<dbReference type="InParanoid" id="W4KFW6"/>
<feature type="compositionally biased region" description="Polar residues" evidence="1">
    <location>
        <begin position="67"/>
        <end position="77"/>
    </location>
</feature>
<dbReference type="KEGG" id="hir:HETIRDRAFT_382282"/>
<protein>
    <submittedName>
        <fullName evidence="2">Uncharacterized protein</fullName>
    </submittedName>
</protein>
<keyword evidence="3" id="KW-1185">Reference proteome</keyword>
<proteinExistence type="predicted"/>
<gene>
    <name evidence="2" type="ORF">HETIRDRAFT_382282</name>
</gene>
<organism evidence="2 3">
    <name type="scientific">Heterobasidion irregulare (strain TC 32-1)</name>
    <dbReference type="NCBI Taxonomy" id="747525"/>
    <lineage>
        <taxon>Eukaryota</taxon>
        <taxon>Fungi</taxon>
        <taxon>Dikarya</taxon>
        <taxon>Basidiomycota</taxon>
        <taxon>Agaricomycotina</taxon>
        <taxon>Agaricomycetes</taxon>
        <taxon>Russulales</taxon>
        <taxon>Bondarzewiaceae</taxon>
        <taxon>Heterobasidion</taxon>
        <taxon>Heterobasidion annosum species complex</taxon>
    </lineage>
</organism>
<dbReference type="Proteomes" id="UP000030671">
    <property type="component" value="Unassembled WGS sequence"/>
</dbReference>
<evidence type="ECO:0000313" key="2">
    <source>
        <dbReference type="EMBL" id="ETW84619.1"/>
    </source>
</evidence>
<dbReference type="RefSeq" id="XP_009544266.1">
    <property type="nucleotide sequence ID" value="XM_009545971.1"/>
</dbReference>
<dbReference type="GeneID" id="20672113"/>